<dbReference type="InterPro" id="IPR010448">
    <property type="entry name" value="Torsin"/>
</dbReference>
<dbReference type="GO" id="GO:0005788">
    <property type="term" value="C:endoplasmic reticulum lumen"/>
    <property type="evidence" value="ECO:0007669"/>
    <property type="project" value="TreeGrafter"/>
</dbReference>
<dbReference type="Proteomes" id="UP000694700">
    <property type="component" value="Unplaced"/>
</dbReference>
<dbReference type="GO" id="GO:0034504">
    <property type="term" value="P:protein localization to nucleus"/>
    <property type="evidence" value="ECO:0007669"/>
    <property type="project" value="TreeGrafter"/>
</dbReference>
<reference evidence="1" key="1">
    <citation type="submission" date="2025-08" db="UniProtKB">
        <authorList>
            <consortium name="Ensembl"/>
        </authorList>
    </citation>
    <scope>IDENTIFICATION</scope>
</reference>
<evidence type="ECO:0000313" key="1">
    <source>
        <dbReference type="Ensembl" id="ENSCCRP00015077657.1"/>
    </source>
</evidence>
<dbReference type="PANTHER" id="PTHR10760:SF14">
    <property type="entry name" value="TORSIN-1B"/>
    <property type="match status" value="1"/>
</dbReference>
<sequence length="156" mass="17911">MLIFTYDKLLKRLLTKRLLAQTIHWTILQTGCCCNVTCSVNQYSVPTCSYCKPILSSIELKHDLNRKLFGQHIAAQVILKKPLVLSLHGWTGNGKNFVSQLIAKNIYRKKMRSNYVHLFTATAHFPHEAHINKYKVMISGVDTRECVHLSTFDVHL</sequence>
<dbReference type="GO" id="GO:0005524">
    <property type="term" value="F:ATP binding"/>
    <property type="evidence" value="ECO:0007669"/>
    <property type="project" value="InterPro"/>
</dbReference>
<organism evidence="1 2">
    <name type="scientific">Cyprinus carpio</name>
    <name type="common">Common carp</name>
    <dbReference type="NCBI Taxonomy" id="7962"/>
    <lineage>
        <taxon>Eukaryota</taxon>
        <taxon>Metazoa</taxon>
        <taxon>Chordata</taxon>
        <taxon>Craniata</taxon>
        <taxon>Vertebrata</taxon>
        <taxon>Euteleostomi</taxon>
        <taxon>Actinopterygii</taxon>
        <taxon>Neopterygii</taxon>
        <taxon>Teleostei</taxon>
        <taxon>Ostariophysi</taxon>
        <taxon>Cypriniformes</taxon>
        <taxon>Cyprinidae</taxon>
        <taxon>Cyprininae</taxon>
        <taxon>Cyprinus</taxon>
    </lineage>
</organism>
<name>A0A8C1X8Z1_CYPCA</name>
<dbReference type="GO" id="GO:0005635">
    <property type="term" value="C:nuclear envelope"/>
    <property type="evidence" value="ECO:0007669"/>
    <property type="project" value="TreeGrafter"/>
</dbReference>
<dbReference type="Ensembl" id="ENSCCRT00015080197.1">
    <property type="protein sequence ID" value="ENSCCRP00015077657.1"/>
    <property type="gene ID" value="ENSCCRG00015031467.1"/>
</dbReference>
<proteinExistence type="predicted"/>
<dbReference type="PANTHER" id="PTHR10760">
    <property type="entry name" value="TORSIN"/>
    <property type="match status" value="1"/>
</dbReference>
<evidence type="ECO:0000313" key="2">
    <source>
        <dbReference type="Proteomes" id="UP000694700"/>
    </source>
</evidence>
<dbReference type="AlphaFoldDB" id="A0A8C1X8Z1"/>
<dbReference type="Pfam" id="PF06309">
    <property type="entry name" value="Torsin"/>
    <property type="match status" value="1"/>
</dbReference>
<accession>A0A8C1X8Z1</accession>
<dbReference type="GO" id="GO:0071763">
    <property type="term" value="P:nuclear membrane organization"/>
    <property type="evidence" value="ECO:0007669"/>
    <property type="project" value="TreeGrafter"/>
</dbReference>
<dbReference type="GO" id="GO:0019894">
    <property type="term" value="F:kinesin binding"/>
    <property type="evidence" value="ECO:0007669"/>
    <property type="project" value="TreeGrafter"/>
</dbReference>
<dbReference type="GO" id="GO:0016887">
    <property type="term" value="F:ATP hydrolysis activity"/>
    <property type="evidence" value="ECO:0007669"/>
    <property type="project" value="InterPro"/>
</dbReference>
<protein>
    <submittedName>
        <fullName evidence="1">Uncharacterized protein</fullName>
    </submittedName>
</protein>